<protein>
    <submittedName>
        <fullName evidence="2">Uncharacterized protein</fullName>
    </submittedName>
</protein>
<keyword evidence="1" id="KW-1133">Transmembrane helix</keyword>
<proteinExistence type="predicted"/>
<feature type="transmembrane region" description="Helical" evidence="1">
    <location>
        <begin position="92"/>
        <end position="111"/>
    </location>
</feature>
<name>A0A421AXX3_9PSEU</name>
<comment type="caution">
    <text evidence="2">The sequence shown here is derived from an EMBL/GenBank/DDBJ whole genome shotgun (WGS) entry which is preliminary data.</text>
</comment>
<gene>
    <name evidence="2" type="ORF">CLV68_5710</name>
</gene>
<dbReference type="AlphaFoldDB" id="A0A421AXX3"/>
<dbReference type="EMBL" id="RCDD01000006">
    <property type="protein sequence ID" value="RLK54676.1"/>
    <property type="molecule type" value="Genomic_DNA"/>
</dbReference>
<organism evidence="2 3">
    <name type="scientific">Actinokineospora cianjurensis</name>
    <dbReference type="NCBI Taxonomy" id="585224"/>
    <lineage>
        <taxon>Bacteria</taxon>
        <taxon>Bacillati</taxon>
        <taxon>Actinomycetota</taxon>
        <taxon>Actinomycetes</taxon>
        <taxon>Pseudonocardiales</taxon>
        <taxon>Pseudonocardiaceae</taxon>
        <taxon>Actinokineospora</taxon>
    </lineage>
</organism>
<feature type="transmembrane region" description="Helical" evidence="1">
    <location>
        <begin position="62"/>
        <end position="80"/>
    </location>
</feature>
<feature type="transmembrane region" description="Helical" evidence="1">
    <location>
        <begin position="35"/>
        <end position="56"/>
    </location>
</feature>
<keyword evidence="3" id="KW-1185">Reference proteome</keyword>
<dbReference type="OrthoDB" id="3697863at2"/>
<sequence>MGDAVPVTTPSPDDVTVELPRTRARSGFWRETSGALAIGLACLAVVVLALQVIAWVRGLPGPGVAVLLGHFATAAAALVAQHFADRRTGPQAALSVLIVAIATGTAIWFFWWA</sequence>
<keyword evidence="1" id="KW-0472">Membrane</keyword>
<keyword evidence="1" id="KW-0812">Transmembrane</keyword>
<evidence type="ECO:0000313" key="3">
    <source>
        <dbReference type="Proteomes" id="UP000282454"/>
    </source>
</evidence>
<dbReference type="Proteomes" id="UP000282454">
    <property type="component" value="Unassembled WGS sequence"/>
</dbReference>
<evidence type="ECO:0000256" key="1">
    <source>
        <dbReference type="SAM" id="Phobius"/>
    </source>
</evidence>
<accession>A0A421AXX3</accession>
<reference evidence="2 3" key="1">
    <citation type="submission" date="2018-10" db="EMBL/GenBank/DDBJ databases">
        <title>Genomic Encyclopedia of Archaeal and Bacterial Type Strains, Phase II (KMG-II): from individual species to whole genera.</title>
        <authorList>
            <person name="Goeker M."/>
        </authorList>
    </citation>
    <scope>NUCLEOTIDE SEQUENCE [LARGE SCALE GENOMIC DNA]</scope>
    <source>
        <strain evidence="2 3">DSM 45657</strain>
    </source>
</reference>
<evidence type="ECO:0000313" key="2">
    <source>
        <dbReference type="EMBL" id="RLK54676.1"/>
    </source>
</evidence>